<comment type="caution">
    <text evidence="1">The sequence shown here is derived from an EMBL/GenBank/DDBJ whole genome shotgun (WGS) entry which is preliminary data.</text>
</comment>
<dbReference type="AlphaFoldDB" id="A3VHW4"/>
<gene>
    <name evidence="1" type="ORF">RB2654_08867</name>
</gene>
<dbReference type="STRING" id="314271.RB2654_08867"/>
<keyword evidence="2" id="KW-1185">Reference proteome</keyword>
<dbReference type="EMBL" id="AAMT01000009">
    <property type="protein sequence ID" value="EAQ12305.1"/>
    <property type="molecule type" value="Genomic_DNA"/>
</dbReference>
<dbReference type="HOGENOM" id="CLU_868196_0_0_5"/>
<evidence type="ECO:0000313" key="2">
    <source>
        <dbReference type="Proteomes" id="UP000002931"/>
    </source>
</evidence>
<proteinExistence type="predicted"/>
<dbReference type="eggNOG" id="ENOG502Z7YF">
    <property type="taxonomic scope" value="Bacteria"/>
</dbReference>
<accession>A3VHW4</accession>
<dbReference type="OrthoDB" id="6713140at2"/>
<reference evidence="1 2" key="1">
    <citation type="journal article" date="2010" name="J. Bacteriol.">
        <title>Genome sequences of Pelagibaca bermudensis HTCC2601T and Maritimibacter alkaliphilus HTCC2654T, the type strains of two marine Roseobacter genera.</title>
        <authorList>
            <person name="Thrash J.C."/>
            <person name="Cho J.C."/>
            <person name="Ferriera S."/>
            <person name="Johnson J."/>
            <person name="Vergin K.L."/>
            <person name="Giovannoni S.J."/>
        </authorList>
    </citation>
    <scope>NUCLEOTIDE SEQUENCE [LARGE SCALE GENOMIC DNA]</scope>
    <source>
        <strain evidence="1 2">HTCC2654</strain>
    </source>
</reference>
<evidence type="ECO:0000313" key="1">
    <source>
        <dbReference type="EMBL" id="EAQ12305.1"/>
    </source>
</evidence>
<dbReference type="Pfam" id="PF05159">
    <property type="entry name" value="Capsule_synth"/>
    <property type="match status" value="1"/>
</dbReference>
<dbReference type="GO" id="GO:0000271">
    <property type="term" value="P:polysaccharide biosynthetic process"/>
    <property type="evidence" value="ECO:0007669"/>
    <property type="project" value="InterPro"/>
</dbReference>
<sequence length="320" mass="36299">MLMKQGRRVLIIHADRDKLDSVVNGTDGFFPKLAERALRDGIQTRVVRAESKVAAMMSAPGLRNVHITMGDAPRYVPDALHVALGPVSGFWYLDEVGVKANSSIRFNQFAPERIEKEPAEYFFNGVTGWMLSHNVSPIRQPARVDGGLDRARATIFCQEIERHTHRAHFLTTEEMIRTVAEHERERLIYLKPHPAQSKPMRRDIIAVAQDYPNVMVTDASVHDLAAAADIVVTQNSGAGFEALMQKKTVVTCAKSDYWQATLTARTATELREAMDYGRASMKGFPYEKFLYWFLHRHLLEVAKDNFADRAWERIADKVFL</sequence>
<dbReference type="InterPro" id="IPR043148">
    <property type="entry name" value="TagF_C"/>
</dbReference>
<organism evidence="1 2">
    <name type="scientific">Maritimibacter alkaliphilus HTCC2654</name>
    <dbReference type="NCBI Taxonomy" id="314271"/>
    <lineage>
        <taxon>Bacteria</taxon>
        <taxon>Pseudomonadati</taxon>
        <taxon>Pseudomonadota</taxon>
        <taxon>Alphaproteobacteria</taxon>
        <taxon>Rhodobacterales</taxon>
        <taxon>Roseobacteraceae</taxon>
        <taxon>Maritimibacter</taxon>
    </lineage>
</organism>
<dbReference type="InterPro" id="IPR007833">
    <property type="entry name" value="Capsule_polysaccharide_synth"/>
</dbReference>
<dbReference type="RefSeq" id="WP_008330642.1">
    <property type="nucleotide sequence ID" value="NZ_CH902578.1"/>
</dbReference>
<dbReference type="GO" id="GO:0015774">
    <property type="term" value="P:polysaccharide transport"/>
    <property type="evidence" value="ECO:0007669"/>
    <property type="project" value="InterPro"/>
</dbReference>
<name>A3VHW4_9RHOB</name>
<evidence type="ECO:0008006" key="3">
    <source>
        <dbReference type="Google" id="ProtNLM"/>
    </source>
</evidence>
<dbReference type="Proteomes" id="UP000002931">
    <property type="component" value="Unassembled WGS sequence"/>
</dbReference>
<protein>
    <recommendedName>
        <fullName evidence="3">Capsule polysaccharide biosynthesis protein</fullName>
    </recommendedName>
</protein>
<dbReference type="SUPFAM" id="SSF53756">
    <property type="entry name" value="UDP-Glycosyltransferase/glycogen phosphorylase"/>
    <property type="match status" value="1"/>
</dbReference>
<dbReference type="Gene3D" id="3.40.50.12580">
    <property type="match status" value="1"/>
</dbReference>